<dbReference type="OrthoDB" id="6151340at2759"/>
<dbReference type="SUPFAM" id="SSF48403">
    <property type="entry name" value="Ankyrin repeat"/>
    <property type="match status" value="1"/>
</dbReference>
<keyword evidence="2" id="KW-0472">Membrane</keyword>
<dbReference type="GO" id="GO:0005262">
    <property type="term" value="F:calcium channel activity"/>
    <property type="evidence" value="ECO:0007669"/>
    <property type="project" value="TreeGrafter"/>
</dbReference>
<dbReference type="EMBL" id="LSMT01000674">
    <property type="protein sequence ID" value="PFX15200.1"/>
    <property type="molecule type" value="Genomic_DNA"/>
</dbReference>
<dbReference type="InterPro" id="IPR036770">
    <property type="entry name" value="Ankyrin_rpt-contain_sf"/>
</dbReference>
<keyword evidence="2" id="KW-0812">Transmembrane</keyword>
<evidence type="ECO:0000256" key="1">
    <source>
        <dbReference type="ARBA" id="ARBA00022737"/>
    </source>
</evidence>
<keyword evidence="2" id="KW-1133">Transmembrane helix</keyword>
<dbReference type="GO" id="GO:0098703">
    <property type="term" value="P:calcium ion import across plasma membrane"/>
    <property type="evidence" value="ECO:0007669"/>
    <property type="project" value="TreeGrafter"/>
</dbReference>
<sequence>MEEEFDEDFWLKVNQKQNKGRSWNRAMDEVTVEKLIQKFKDNGELDNEDPALLMLKKWPASKKYHDNPEKLPGLEKLINRLLEILMDSELNSNKRYEMFRDEDDKTGKTLLHYAAELGFLHVTKTLVKKCVGLLSVKTIAPPKKRELLPVEVALVAENDEVAAYLIRMMQHDRVQNFFLWNPDNITNPQPSYLNFKSIIENPGMKKTVVAVLDQMVNPHWPYLPNRKERYRSEEEKKAIEGAWSTITENPLNYHFFYHILDADERGRPPTLMSSGGQQTDNDHFNWRSKSCLQEALQHPVVRMLIKTKWKSYGHWFLSLRAAFYVVFLLLLSYSLLYGSTKLDPTQYRGAADMLRGFCEVVILLLVVFYICEESNQMRIGLGDVLLSGFRALSEQRPIAEDYSSFNWLSILLMLTYMGTVLVILLNILIAQMSTTYKQAKKVARLEYDVDRILQLTRMERFPFLNLRVKYYKEGEWISETKLAEELLEFSEDRNAWESVEEKLNAIRTSNGWQPKDGRQDQPTDLLLPDNDKRFWTADEEMIPFEGQQG</sequence>
<evidence type="ECO:0000313" key="3">
    <source>
        <dbReference type="EMBL" id="PFX15200.1"/>
    </source>
</evidence>
<gene>
    <name evidence="3" type="ORF">AWC38_SpisGene20589</name>
</gene>
<dbReference type="Proteomes" id="UP000225706">
    <property type="component" value="Unassembled WGS sequence"/>
</dbReference>
<reference evidence="4" key="1">
    <citation type="journal article" date="2017" name="bioRxiv">
        <title>Comparative analysis of the genomes of Stylophora pistillata and Acropora digitifera provides evidence for extensive differences between species of corals.</title>
        <authorList>
            <person name="Voolstra C.R."/>
            <person name="Li Y."/>
            <person name="Liew Y.J."/>
            <person name="Baumgarten S."/>
            <person name="Zoccola D."/>
            <person name="Flot J.-F."/>
            <person name="Tambutte S."/>
            <person name="Allemand D."/>
            <person name="Aranda M."/>
        </authorList>
    </citation>
    <scope>NUCLEOTIDE SEQUENCE [LARGE SCALE GENOMIC DNA]</scope>
</reference>
<dbReference type="Gene3D" id="1.25.40.20">
    <property type="entry name" value="Ankyrin repeat-containing domain"/>
    <property type="match status" value="1"/>
</dbReference>
<protein>
    <recommendedName>
        <fullName evidence="5">Transient receptor potential cation channel subfamily V member 4</fullName>
    </recommendedName>
</protein>
<proteinExistence type="predicted"/>
<keyword evidence="1" id="KW-0677">Repeat</keyword>
<feature type="transmembrane region" description="Helical" evidence="2">
    <location>
        <begin position="353"/>
        <end position="371"/>
    </location>
</feature>
<name>A0A2B4RFD6_STYPI</name>
<comment type="caution">
    <text evidence="3">The sequence shown here is derived from an EMBL/GenBank/DDBJ whole genome shotgun (WGS) entry which is preliminary data.</text>
</comment>
<feature type="transmembrane region" description="Helical" evidence="2">
    <location>
        <begin position="312"/>
        <end position="333"/>
    </location>
</feature>
<dbReference type="InterPro" id="IPR024862">
    <property type="entry name" value="TRPV"/>
</dbReference>
<dbReference type="GO" id="GO:0005886">
    <property type="term" value="C:plasma membrane"/>
    <property type="evidence" value="ECO:0007669"/>
    <property type="project" value="TreeGrafter"/>
</dbReference>
<evidence type="ECO:0008006" key="5">
    <source>
        <dbReference type="Google" id="ProtNLM"/>
    </source>
</evidence>
<accession>A0A2B4RFD6</accession>
<dbReference type="AlphaFoldDB" id="A0A2B4RFD6"/>
<keyword evidence="4" id="KW-1185">Reference proteome</keyword>
<evidence type="ECO:0000313" key="4">
    <source>
        <dbReference type="Proteomes" id="UP000225706"/>
    </source>
</evidence>
<evidence type="ECO:0000256" key="2">
    <source>
        <dbReference type="SAM" id="Phobius"/>
    </source>
</evidence>
<organism evidence="3 4">
    <name type="scientific">Stylophora pistillata</name>
    <name type="common">Smooth cauliflower coral</name>
    <dbReference type="NCBI Taxonomy" id="50429"/>
    <lineage>
        <taxon>Eukaryota</taxon>
        <taxon>Metazoa</taxon>
        <taxon>Cnidaria</taxon>
        <taxon>Anthozoa</taxon>
        <taxon>Hexacorallia</taxon>
        <taxon>Scleractinia</taxon>
        <taxon>Astrocoeniina</taxon>
        <taxon>Pocilloporidae</taxon>
        <taxon>Stylophora</taxon>
    </lineage>
</organism>
<dbReference type="PANTHER" id="PTHR10582:SF2">
    <property type="entry name" value="INACTIVE"/>
    <property type="match status" value="1"/>
</dbReference>
<dbReference type="PANTHER" id="PTHR10582">
    <property type="entry name" value="TRANSIENT RECEPTOR POTENTIAL ION CHANNEL PROTEIN"/>
    <property type="match status" value="1"/>
</dbReference>
<feature type="transmembrane region" description="Helical" evidence="2">
    <location>
        <begin position="405"/>
        <end position="429"/>
    </location>
</feature>